<feature type="region of interest" description="Disordered" evidence="1">
    <location>
        <begin position="624"/>
        <end position="647"/>
    </location>
</feature>
<feature type="region of interest" description="Disordered" evidence="1">
    <location>
        <begin position="383"/>
        <end position="418"/>
    </location>
</feature>
<protein>
    <recommendedName>
        <fullName evidence="3">VWFA domain-containing protein</fullName>
    </recommendedName>
</protein>
<dbReference type="Pfam" id="PF00092">
    <property type="entry name" value="VWA"/>
    <property type="match status" value="1"/>
</dbReference>
<feature type="compositionally biased region" description="Low complexity" evidence="1">
    <location>
        <begin position="389"/>
        <end position="410"/>
    </location>
</feature>
<feature type="transmembrane region" description="Helical" evidence="2">
    <location>
        <begin position="595"/>
        <end position="620"/>
    </location>
</feature>
<evidence type="ECO:0000313" key="5">
    <source>
        <dbReference type="Proteomes" id="UP000019460"/>
    </source>
</evidence>
<organism evidence="4 5">
    <name type="scientific">Imhoffiella purpurea</name>
    <dbReference type="NCBI Taxonomy" id="1249627"/>
    <lineage>
        <taxon>Bacteria</taxon>
        <taxon>Pseudomonadati</taxon>
        <taxon>Pseudomonadota</taxon>
        <taxon>Gammaproteobacteria</taxon>
        <taxon>Chromatiales</taxon>
        <taxon>Chromatiaceae</taxon>
        <taxon>Imhoffiella</taxon>
    </lineage>
</organism>
<evidence type="ECO:0000256" key="2">
    <source>
        <dbReference type="SAM" id="Phobius"/>
    </source>
</evidence>
<dbReference type="STRING" id="1249627.D779_4202"/>
<dbReference type="InterPro" id="IPR036465">
    <property type="entry name" value="vWFA_dom_sf"/>
</dbReference>
<name>W9VB36_9GAMM</name>
<comment type="caution">
    <text evidence="4">The sequence shown here is derived from an EMBL/GenBank/DDBJ whole genome shotgun (WGS) entry which is preliminary data.</text>
</comment>
<evidence type="ECO:0000259" key="3">
    <source>
        <dbReference type="PROSITE" id="PS50234"/>
    </source>
</evidence>
<keyword evidence="5" id="KW-1185">Reference proteome</keyword>
<dbReference type="eggNOG" id="COG2304">
    <property type="taxonomic scope" value="Bacteria"/>
</dbReference>
<dbReference type="EMBL" id="AONC01000009">
    <property type="protein sequence ID" value="EXJ16649.1"/>
    <property type="molecule type" value="Genomic_DNA"/>
</dbReference>
<dbReference type="SUPFAM" id="SSF53300">
    <property type="entry name" value="vWA-like"/>
    <property type="match status" value="1"/>
</dbReference>
<accession>W9VB36</accession>
<dbReference type="Gene3D" id="3.40.50.410">
    <property type="entry name" value="von Willebrand factor, type A domain"/>
    <property type="match status" value="1"/>
</dbReference>
<dbReference type="InterPro" id="IPR002035">
    <property type="entry name" value="VWF_A"/>
</dbReference>
<feature type="domain" description="VWFA" evidence="3">
    <location>
        <begin position="59"/>
        <end position="241"/>
    </location>
</feature>
<dbReference type="PROSITE" id="PS50234">
    <property type="entry name" value="VWFA"/>
    <property type="match status" value="1"/>
</dbReference>
<gene>
    <name evidence="4" type="ORF">D779_4202</name>
</gene>
<keyword evidence="2" id="KW-1133">Transmembrane helix</keyword>
<dbReference type="CDD" id="cd00198">
    <property type="entry name" value="vWFA"/>
    <property type="match status" value="1"/>
</dbReference>
<sequence length="647" mass="70360">MTHGSRPDGVQETAQAAETLSMQLIQILSLRQGAKRLPILLTLLLSSLWLATATAKTPDVRILIDVSGSMRQTDPGNLRVPALQLVNELLPAGARSGVWLFAEKTEELSPPETVDDRWKGKTRSQLKRIHSRGLFTDIEQAIATATVGWDRPDEEYERHLVLLTDGIVDVSKVEGESAASRERIVSTQLERLKEEGVKVHTIALSNAVDTDLLHLLSDETGGWFETAKDADALQRVFLHMLEQSAAPTTVPLKGNAFEIDGQVSEFTLLAFREGDNKTELTTPDGETLSSARPPPGVIWRAELGYDLITISNPKPGEWRLQGVSDPDNRVVVITDLGIEVGELPSRILAGEALRIETWLTDHRQPVTRPDLLKLLSASVVRTSTEVQSPPAQEAPAIAQAPPAEEGMEPGPDTEPAQAQSNAIDMTLDAESSRFQATLNTSSLEPGTYQLQFVIDGGTFERQLVRHFKVSGPPISVKFEQRSPSEQLPTHAIDVIIDAEPELIDPGSLAGYLLLKAPKDKETALELSPPKQLPTGIRFPVLQPGEYELSAKVFAQTLKGNPITFAPDPGHFNFEFEPPQALQDEDESDADADFSWLDLTLVLAGGNIALALLIGPTILYLKGPSKTGKNQAKGAAGKAGKTKKRKAK</sequence>
<evidence type="ECO:0000256" key="1">
    <source>
        <dbReference type="SAM" id="MobiDB-lite"/>
    </source>
</evidence>
<evidence type="ECO:0000313" key="4">
    <source>
        <dbReference type="EMBL" id="EXJ16649.1"/>
    </source>
</evidence>
<keyword evidence="2" id="KW-0472">Membrane</keyword>
<dbReference type="SMART" id="SM00327">
    <property type="entry name" value="VWA"/>
    <property type="match status" value="1"/>
</dbReference>
<reference evidence="4 5" key="1">
    <citation type="submission" date="2012-11" db="EMBL/GenBank/DDBJ databases">
        <title>Genome assembly of Thiorhodococcus sp. AK35.</title>
        <authorList>
            <person name="Nupur N."/>
            <person name="Khatri I."/>
            <person name="Subramanian S."/>
            <person name="Pinnaka A."/>
        </authorList>
    </citation>
    <scope>NUCLEOTIDE SEQUENCE [LARGE SCALE GENOMIC DNA]</scope>
    <source>
        <strain evidence="4 5">AK35</strain>
    </source>
</reference>
<dbReference type="AlphaFoldDB" id="W9VB36"/>
<feature type="compositionally biased region" description="Low complexity" evidence="1">
    <location>
        <begin position="625"/>
        <end position="638"/>
    </location>
</feature>
<proteinExistence type="predicted"/>
<dbReference type="Proteomes" id="UP000019460">
    <property type="component" value="Unassembled WGS sequence"/>
</dbReference>
<keyword evidence="2" id="KW-0812">Transmembrane</keyword>